<dbReference type="InterPro" id="IPR036061">
    <property type="entry name" value="CheW-like_dom_sf"/>
</dbReference>
<evidence type="ECO:0000313" key="3">
    <source>
        <dbReference type="Proteomes" id="UP000014923"/>
    </source>
</evidence>
<reference evidence="2" key="1">
    <citation type="submission" date="2013-03" db="EMBL/GenBank/DDBJ databases">
        <title>Draft genome sequence of the hydrogen-ethanol-producing anaerobic alkalithermophilic Caloramator celere.</title>
        <authorList>
            <person name="Ciranna A."/>
            <person name="Larjo A."/>
            <person name="Kivisto A."/>
            <person name="Santala V."/>
            <person name="Roos C."/>
            <person name="Karp M."/>
        </authorList>
    </citation>
    <scope>NUCLEOTIDE SEQUENCE [LARGE SCALE GENOMIC DNA]</scope>
    <source>
        <strain evidence="2">DSM 8682</strain>
    </source>
</reference>
<dbReference type="RefSeq" id="WP_018666791.1">
    <property type="nucleotide sequence ID" value="NZ_HF952040.1"/>
</dbReference>
<dbReference type="SUPFAM" id="SSF50341">
    <property type="entry name" value="CheW-like"/>
    <property type="match status" value="1"/>
</dbReference>
<feature type="domain" description="CheW-like" evidence="1">
    <location>
        <begin position="1"/>
        <end position="64"/>
    </location>
</feature>
<comment type="caution">
    <text evidence="2">The sequence shown here is derived from an EMBL/GenBank/DDBJ whole genome shotgun (WGS) entry which is preliminary data.</text>
</comment>
<dbReference type="InterPro" id="IPR039315">
    <property type="entry name" value="CheW"/>
</dbReference>
<dbReference type="Gene3D" id="2.40.50.180">
    <property type="entry name" value="CheA-289, Domain 4"/>
    <property type="match status" value="1"/>
</dbReference>
<dbReference type="InterPro" id="IPR002545">
    <property type="entry name" value="CheW-lke_dom"/>
</dbReference>
<gene>
    <name evidence="2" type="ORF">TCEL_02376</name>
</gene>
<organism evidence="2 3">
    <name type="scientific">Thermobrachium celere DSM 8682</name>
    <dbReference type="NCBI Taxonomy" id="941824"/>
    <lineage>
        <taxon>Bacteria</taxon>
        <taxon>Bacillati</taxon>
        <taxon>Bacillota</taxon>
        <taxon>Clostridia</taxon>
        <taxon>Eubacteriales</taxon>
        <taxon>Clostridiaceae</taxon>
        <taxon>Thermobrachium</taxon>
    </lineage>
</organism>
<protein>
    <submittedName>
        <fullName evidence="2">Chemotaxis signal transduction protein CheW</fullName>
    </submittedName>
</protein>
<dbReference type="eggNOG" id="COG0835">
    <property type="taxonomic scope" value="Bacteria"/>
</dbReference>
<dbReference type="GO" id="GO:0006935">
    <property type="term" value="P:chemotaxis"/>
    <property type="evidence" value="ECO:0007669"/>
    <property type="project" value="InterPro"/>
</dbReference>
<dbReference type="GO" id="GO:0005829">
    <property type="term" value="C:cytosol"/>
    <property type="evidence" value="ECO:0007669"/>
    <property type="project" value="TreeGrafter"/>
</dbReference>
<dbReference type="AlphaFoldDB" id="R7RUX2"/>
<dbReference type="PROSITE" id="PS50851">
    <property type="entry name" value="CHEW"/>
    <property type="match status" value="1"/>
</dbReference>
<proteinExistence type="predicted"/>
<evidence type="ECO:0000259" key="1">
    <source>
        <dbReference type="PROSITE" id="PS50851"/>
    </source>
</evidence>
<keyword evidence="3" id="KW-1185">Reference proteome</keyword>
<name>R7RUX2_9CLOT</name>
<sequence>MQVVIFNIGKEKYALETRIVHGIEKMMNITKVPTAPYYVSGLANLRGNIISVIDLKKYLNIISN</sequence>
<dbReference type="OrthoDB" id="9794382at2"/>
<dbReference type="PANTHER" id="PTHR22617:SF23">
    <property type="entry name" value="CHEMOTAXIS PROTEIN CHEW"/>
    <property type="match status" value="1"/>
</dbReference>
<accession>R7RUX2</accession>
<evidence type="ECO:0000313" key="2">
    <source>
        <dbReference type="EMBL" id="CDF59308.1"/>
    </source>
</evidence>
<dbReference type="HOGENOM" id="CLU_2866347_0_0_9"/>
<dbReference type="GO" id="GO:0007165">
    <property type="term" value="P:signal transduction"/>
    <property type="evidence" value="ECO:0007669"/>
    <property type="project" value="InterPro"/>
</dbReference>
<dbReference type="EMBL" id="CAVN010000161">
    <property type="protein sequence ID" value="CDF59308.1"/>
    <property type="molecule type" value="Genomic_DNA"/>
</dbReference>
<dbReference type="Pfam" id="PF01584">
    <property type="entry name" value="CheW"/>
    <property type="match status" value="1"/>
</dbReference>
<dbReference type="Proteomes" id="UP000014923">
    <property type="component" value="Unassembled WGS sequence"/>
</dbReference>
<dbReference type="PANTHER" id="PTHR22617">
    <property type="entry name" value="CHEMOTAXIS SENSOR HISTIDINE KINASE-RELATED"/>
    <property type="match status" value="1"/>
</dbReference>